<evidence type="ECO:0000313" key="4">
    <source>
        <dbReference type="Proteomes" id="UP001519331"/>
    </source>
</evidence>
<evidence type="ECO:0000313" key="3">
    <source>
        <dbReference type="EMBL" id="MBP2317943.1"/>
    </source>
</evidence>
<feature type="region of interest" description="Disordered" evidence="1">
    <location>
        <begin position="37"/>
        <end position="61"/>
    </location>
</feature>
<sequence>MSEEDIAELETAEGDQAAQLFLEQMIVHHEGAVTVAEDHLANGGEPRGPGTIRRDHQRPAG</sequence>
<dbReference type="Gene3D" id="1.20.1260.10">
    <property type="match status" value="1"/>
</dbReference>
<dbReference type="EMBL" id="JAGINX010000001">
    <property type="protein sequence ID" value="MBP2317943.1"/>
    <property type="molecule type" value="Genomic_DNA"/>
</dbReference>
<dbReference type="InterPro" id="IPR012347">
    <property type="entry name" value="Ferritin-like"/>
</dbReference>
<dbReference type="Pfam" id="PF03713">
    <property type="entry name" value="DUF305"/>
    <property type="match status" value="1"/>
</dbReference>
<dbReference type="InterPro" id="IPR005183">
    <property type="entry name" value="DUF305_CopM-like"/>
</dbReference>
<gene>
    <name evidence="3" type="ORF">JOF45_000962</name>
</gene>
<feature type="domain" description="DUF305" evidence="2">
    <location>
        <begin position="1"/>
        <end position="46"/>
    </location>
</feature>
<keyword evidence="4" id="KW-1185">Reference proteome</keyword>
<evidence type="ECO:0000256" key="1">
    <source>
        <dbReference type="SAM" id="MobiDB-lite"/>
    </source>
</evidence>
<feature type="compositionally biased region" description="Basic and acidic residues" evidence="1">
    <location>
        <begin position="52"/>
        <end position="61"/>
    </location>
</feature>
<organism evidence="3 4">
    <name type="scientific">Nesterenkonia lacusekhoensis</name>
    <dbReference type="NCBI Taxonomy" id="150832"/>
    <lineage>
        <taxon>Bacteria</taxon>
        <taxon>Bacillati</taxon>
        <taxon>Actinomycetota</taxon>
        <taxon>Actinomycetes</taxon>
        <taxon>Micrococcales</taxon>
        <taxon>Micrococcaceae</taxon>
        <taxon>Nesterenkonia</taxon>
    </lineage>
</organism>
<name>A0ABS4T0F9_9MICC</name>
<dbReference type="Proteomes" id="UP001519331">
    <property type="component" value="Unassembled WGS sequence"/>
</dbReference>
<evidence type="ECO:0000259" key="2">
    <source>
        <dbReference type="Pfam" id="PF03713"/>
    </source>
</evidence>
<protein>
    <submittedName>
        <fullName evidence="3">Uncharacterized protein (DUF305 family)</fullName>
    </submittedName>
</protein>
<reference evidence="3 4" key="1">
    <citation type="submission" date="2021-03" db="EMBL/GenBank/DDBJ databases">
        <title>Sequencing the genomes of 1000 actinobacteria strains.</title>
        <authorList>
            <person name="Klenk H.-P."/>
        </authorList>
    </citation>
    <scope>NUCLEOTIDE SEQUENCE [LARGE SCALE GENOMIC DNA]</scope>
    <source>
        <strain evidence="3 4">DSM 12544</strain>
    </source>
</reference>
<proteinExistence type="predicted"/>
<accession>A0ABS4T0F9</accession>
<comment type="caution">
    <text evidence="3">The sequence shown here is derived from an EMBL/GenBank/DDBJ whole genome shotgun (WGS) entry which is preliminary data.</text>
</comment>
<dbReference type="RefSeq" id="WP_210048244.1">
    <property type="nucleotide sequence ID" value="NZ_JAGINX010000001.1"/>
</dbReference>